<organism evidence="2 3">
    <name type="scientific">Actinomarinicola tropica</name>
    <dbReference type="NCBI Taxonomy" id="2789776"/>
    <lineage>
        <taxon>Bacteria</taxon>
        <taxon>Bacillati</taxon>
        <taxon>Actinomycetota</taxon>
        <taxon>Acidimicrobiia</taxon>
        <taxon>Acidimicrobiales</taxon>
        <taxon>Iamiaceae</taxon>
        <taxon>Actinomarinicola</taxon>
    </lineage>
</organism>
<keyword evidence="3" id="KW-1185">Reference proteome</keyword>
<dbReference type="PANTHER" id="PTHR42792:SF1">
    <property type="entry name" value="FLAGELLAR HOOK-ASSOCIATED PROTEIN 3"/>
    <property type="match status" value="1"/>
</dbReference>
<dbReference type="Proteomes" id="UP000334019">
    <property type="component" value="Chromosome"/>
</dbReference>
<keyword evidence="2" id="KW-0966">Cell projection</keyword>
<evidence type="ECO:0000313" key="2">
    <source>
        <dbReference type="EMBL" id="QGG94633.1"/>
    </source>
</evidence>
<dbReference type="GO" id="GO:0009424">
    <property type="term" value="C:bacterial-type flagellum hook"/>
    <property type="evidence" value="ECO:0007669"/>
    <property type="project" value="InterPro"/>
</dbReference>
<keyword evidence="2" id="KW-0282">Flagellum</keyword>
<reference evidence="2 3" key="1">
    <citation type="submission" date="2019-11" db="EMBL/GenBank/DDBJ databases">
        <authorList>
            <person name="He Y."/>
        </authorList>
    </citation>
    <scope>NUCLEOTIDE SEQUENCE [LARGE SCALE GENOMIC DNA]</scope>
    <source>
        <strain evidence="2 3">SCSIO 58843</strain>
    </source>
</reference>
<keyword evidence="2" id="KW-0969">Cilium</keyword>
<dbReference type="RefSeq" id="WP_153758739.1">
    <property type="nucleotide sequence ID" value="NZ_CP045851.1"/>
</dbReference>
<dbReference type="GO" id="GO:0071973">
    <property type="term" value="P:bacterial-type flagellum-dependent cell motility"/>
    <property type="evidence" value="ECO:0007669"/>
    <property type="project" value="InterPro"/>
</dbReference>
<dbReference type="InterPro" id="IPR013384">
    <property type="entry name" value="Flagell_FlgL"/>
</dbReference>
<dbReference type="InterPro" id="IPR001029">
    <property type="entry name" value="Flagellin_N"/>
</dbReference>
<protein>
    <submittedName>
        <fullName evidence="2">Flagellar hook-associated protein 3</fullName>
    </submittedName>
</protein>
<dbReference type="EMBL" id="CP045851">
    <property type="protein sequence ID" value="QGG94633.1"/>
    <property type="molecule type" value="Genomic_DNA"/>
</dbReference>
<dbReference type="KEGG" id="atq:GH723_05645"/>
<feature type="domain" description="Flagellin N-terminal" evidence="1">
    <location>
        <begin position="8"/>
        <end position="140"/>
    </location>
</feature>
<gene>
    <name evidence="2" type="primary">flgL</name>
    <name evidence="2" type="ORF">GH723_05645</name>
</gene>
<dbReference type="SUPFAM" id="SSF64518">
    <property type="entry name" value="Phase 1 flagellin"/>
    <property type="match status" value="1"/>
</dbReference>
<sequence length="296" mass="31967">MNRVTNTSASRTMLASIHRNARQLNDSQERIATGKQVRRPSDGPAQVLSALDYRAQLRRNEQMKRNSLDARAWLDNADSSLTHAVDRLTRARTLVVGAINGSADAQSRAAYAAEIRAIREELVQTANTQYLGRPIFAGTSDATSAYAADGTYLGNEGQVQRNVAPDVSIRVNRTGPEVFGTAADPDGNVFQVLEQIAAALDAGDTGAASAGLEAIGRAADRIERAQVEMGARSKQVEEIGFRNAEVDVELKASLSEVEDVDIAETLIEVRIQEMAYNAALSVTAKVIQPTLLDFLR</sequence>
<name>A0A5Q2RG02_9ACTN</name>
<dbReference type="GO" id="GO:0005198">
    <property type="term" value="F:structural molecule activity"/>
    <property type="evidence" value="ECO:0007669"/>
    <property type="project" value="InterPro"/>
</dbReference>
<accession>A0A5Q2RG02</accession>
<dbReference type="NCBIfam" id="TIGR02550">
    <property type="entry name" value="flagell_flgL"/>
    <property type="match status" value="1"/>
</dbReference>
<proteinExistence type="predicted"/>
<dbReference type="Gene3D" id="1.20.1330.10">
    <property type="entry name" value="f41 fragment of flagellin, N-terminal domain"/>
    <property type="match status" value="1"/>
</dbReference>
<dbReference type="PANTHER" id="PTHR42792">
    <property type="entry name" value="FLAGELLIN"/>
    <property type="match status" value="1"/>
</dbReference>
<dbReference type="Pfam" id="PF00669">
    <property type="entry name" value="Flagellin_N"/>
    <property type="match status" value="1"/>
</dbReference>
<dbReference type="AlphaFoldDB" id="A0A5Q2RG02"/>
<dbReference type="InterPro" id="IPR001492">
    <property type="entry name" value="Flagellin"/>
</dbReference>
<evidence type="ECO:0000259" key="1">
    <source>
        <dbReference type="Pfam" id="PF00669"/>
    </source>
</evidence>
<evidence type="ECO:0000313" key="3">
    <source>
        <dbReference type="Proteomes" id="UP000334019"/>
    </source>
</evidence>